<sequence>MDEAGPFSTAVAALCDEIADRFGPVAGAGIRAVRRRLGPPLRVTVAGGRSAGRSTLVNALVGRRVAPTGDDGRTRVVTQYRYGDPEETELVLHDGTRTAAAPDDDVSYVDVRVASGSLRTMTVVDTPGSFLFDDEDPGLFDPKAPDEGEVAARRALYSAEAIVYVYGGPVRHDAAQALSMRDSRFSGHPVNSIAVLTRVDALVGTGADPWPVADQVAADQAKLLRRSVSAVIPVVGLLAEATATGGLAHTEVDALRRLARLPVGERRVLLASAPLFRNRACEVPREVRERLVGRLGMYGVAFAVSVLGTRRTSATTTWCGWCSRRRACPDWPRSSTTCSTGTATPSRPGTASPRSSGSPAPSSAARTGTRSSAAWIGPARAPHSASCGCWSWRDGTAASFPPTSATRSGTRSPPTRPTPPAPTPRWNRSSGGSGTTSRCCSPLPSAPCWRSPRRC</sequence>
<evidence type="ECO:0000259" key="2">
    <source>
        <dbReference type="Pfam" id="PF00350"/>
    </source>
</evidence>
<organism evidence="3 4">
    <name type="scientific">Virgisporangium ochraceum</name>
    <dbReference type="NCBI Taxonomy" id="65505"/>
    <lineage>
        <taxon>Bacteria</taxon>
        <taxon>Bacillati</taxon>
        <taxon>Actinomycetota</taxon>
        <taxon>Actinomycetes</taxon>
        <taxon>Micromonosporales</taxon>
        <taxon>Micromonosporaceae</taxon>
        <taxon>Virgisporangium</taxon>
    </lineage>
</organism>
<feature type="domain" description="Dynamin N-terminal" evidence="2">
    <location>
        <begin position="43"/>
        <end position="89"/>
    </location>
</feature>
<dbReference type="Pfam" id="PF00350">
    <property type="entry name" value="Dynamin_N"/>
    <property type="match status" value="1"/>
</dbReference>
<protein>
    <recommendedName>
        <fullName evidence="2">Dynamin N-terminal domain-containing protein</fullName>
    </recommendedName>
</protein>
<dbReference type="Proteomes" id="UP000635606">
    <property type="component" value="Unassembled WGS sequence"/>
</dbReference>
<dbReference type="InterPro" id="IPR045063">
    <property type="entry name" value="Dynamin_N"/>
</dbReference>
<feature type="compositionally biased region" description="Low complexity" evidence="1">
    <location>
        <begin position="344"/>
        <end position="374"/>
    </location>
</feature>
<accession>A0A8J4A0P6</accession>
<feature type="compositionally biased region" description="Low complexity" evidence="1">
    <location>
        <begin position="424"/>
        <end position="441"/>
    </location>
</feature>
<feature type="region of interest" description="Disordered" evidence="1">
    <location>
        <begin position="400"/>
        <end position="455"/>
    </location>
</feature>
<dbReference type="SUPFAM" id="SSF52540">
    <property type="entry name" value="P-loop containing nucleoside triphosphate hydrolases"/>
    <property type="match status" value="1"/>
</dbReference>
<keyword evidence="4" id="KW-1185">Reference proteome</keyword>
<evidence type="ECO:0000256" key="1">
    <source>
        <dbReference type="SAM" id="MobiDB-lite"/>
    </source>
</evidence>
<reference evidence="3" key="1">
    <citation type="submission" date="2021-01" db="EMBL/GenBank/DDBJ databases">
        <title>Whole genome shotgun sequence of Virgisporangium ochraceum NBRC 16418.</title>
        <authorList>
            <person name="Komaki H."/>
            <person name="Tamura T."/>
        </authorList>
    </citation>
    <scope>NUCLEOTIDE SEQUENCE</scope>
    <source>
        <strain evidence="3">NBRC 16418</strain>
    </source>
</reference>
<evidence type="ECO:0000313" key="4">
    <source>
        <dbReference type="Proteomes" id="UP000635606"/>
    </source>
</evidence>
<dbReference type="InterPro" id="IPR027417">
    <property type="entry name" value="P-loop_NTPase"/>
</dbReference>
<dbReference type="EMBL" id="BOPH01000120">
    <property type="protein sequence ID" value="GIJ73607.1"/>
    <property type="molecule type" value="Genomic_DNA"/>
</dbReference>
<proteinExistence type="predicted"/>
<gene>
    <name evidence="3" type="ORF">Voc01_085240</name>
</gene>
<dbReference type="AlphaFoldDB" id="A0A8J4A0P6"/>
<name>A0A8J4A0P6_9ACTN</name>
<comment type="caution">
    <text evidence="3">The sequence shown here is derived from an EMBL/GenBank/DDBJ whole genome shotgun (WGS) entry which is preliminary data.</text>
</comment>
<dbReference type="RefSeq" id="WP_203933427.1">
    <property type="nucleotide sequence ID" value="NZ_BOPH01000120.1"/>
</dbReference>
<feature type="compositionally biased region" description="Polar residues" evidence="1">
    <location>
        <begin position="333"/>
        <end position="343"/>
    </location>
</feature>
<feature type="region of interest" description="Disordered" evidence="1">
    <location>
        <begin position="329"/>
        <end position="377"/>
    </location>
</feature>
<evidence type="ECO:0000313" key="3">
    <source>
        <dbReference type="EMBL" id="GIJ73607.1"/>
    </source>
</evidence>
<dbReference type="Gene3D" id="3.40.50.300">
    <property type="entry name" value="P-loop containing nucleotide triphosphate hydrolases"/>
    <property type="match status" value="1"/>
</dbReference>
<feature type="compositionally biased region" description="Pro residues" evidence="1">
    <location>
        <begin position="414"/>
        <end position="423"/>
    </location>
</feature>
<feature type="compositionally biased region" description="Low complexity" evidence="1">
    <location>
        <begin position="401"/>
        <end position="413"/>
    </location>
</feature>